<protein>
    <submittedName>
        <fullName evidence="1">Uncharacterized protein</fullName>
    </submittedName>
</protein>
<sequence length="726" mass="77659">MQGSTDIDQAIRVVVSPSQASYFAGEPFVVTVTITNLRTPQATGPPRSVSNSPYYHKRGAHSVSYVPMARPPTSPGIRTALPVPRQSGETDTLMRKGVIGRSHLSHNDLTPPQPDAVKKRPVVNKSLSVSITTHDLPEEVLQDAKGKSPVRSLNTSSYVCECSEADLYFTGLLTSPAPSSPLVPSPLGRSSTVPVNHPHARKHSVLLDGEVQVQDVHPSVPLPTPNPSSSTFSLSLDPISESNSSPMLPASPAVASPHPNGDFTNFRQNRLSSSSSAESALNGLRQSSMLASPPRKPPLLGLPNGHAKAPNTRKSLSSSFPSPNSELILYSYAQLVGTLSIVSLSDAAPSPDQVQTMHTLRSALAKTKGVGGGSMDIASHTPQSLPYGHHISSRRLSHSRSTSLTVGLFSMLSPSALLPPSPTLPPSHARSQSLLSAFFGSSSSYTSSAGLGLGMNDDTEPDLVDPETPLPTFEVQPKMLAVDLTLGPGESRCYTYQLDLPRNLPPTYRGRCLRFSYEFILGICRALPRSPSGPSTNSRVLKVPIRLYNHVVVDRPPSPYDLLWPVQSRGEPINVSLRETPAGSGPLAVKTTGASDTSSNSDLRIYAKSLMASAEEGNGHLSVEHGMDHKLTWSERDRKGLLSLGVDEEDGEPSCREAVEILTRNPKKLSYDVNKDGVKVAVLTFTKSAYRLGETVMGVIELNRRAGRSRVLKVGGVAHGVCLGMR</sequence>
<gene>
    <name evidence="1" type="ORF">NM688_g7836</name>
</gene>
<proteinExistence type="predicted"/>
<reference evidence="1" key="1">
    <citation type="submission" date="2022-07" db="EMBL/GenBank/DDBJ databases">
        <title>Genome Sequence of Phlebia brevispora.</title>
        <authorList>
            <person name="Buettner E."/>
        </authorList>
    </citation>
    <scope>NUCLEOTIDE SEQUENCE</scope>
    <source>
        <strain evidence="1">MPL23</strain>
    </source>
</reference>
<name>A0ACC1S0L6_9APHY</name>
<keyword evidence="2" id="KW-1185">Reference proteome</keyword>
<evidence type="ECO:0000313" key="2">
    <source>
        <dbReference type="Proteomes" id="UP001148662"/>
    </source>
</evidence>
<dbReference type="Proteomes" id="UP001148662">
    <property type="component" value="Unassembled WGS sequence"/>
</dbReference>
<dbReference type="EMBL" id="JANHOG010001936">
    <property type="protein sequence ID" value="KAJ3529575.1"/>
    <property type="molecule type" value="Genomic_DNA"/>
</dbReference>
<organism evidence="1 2">
    <name type="scientific">Phlebia brevispora</name>
    <dbReference type="NCBI Taxonomy" id="194682"/>
    <lineage>
        <taxon>Eukaryota</taxon>
        <taxon>Fungi</taxon>
        <taxon>Dikarya</taxon>
        <taxon>Basidiomycota</taxon>
        <taxon>Agaricomycotina</taxon>
        <taxon>Agaricomycetes</taxon>
        <taxon>Polyporales</taxon>
        <taxon>Meruliaceae</taxon>
        <taxon>Phlebia</taxon>
    </lineage>
</organism>
<comment type="caution">
    <text evidence="1">The sequence shown here is derived from an EMBL/GenBank/DDBJ whole genome shotgun (WGS) entry which is preliminary data.</text>
</comment>
<evidence type="ECO:0000313" key="1">
    <source>
        <dbReference type="EMBL" id="KAJ3529575.1"/>
    </source>
</evidence>
<accession>A0ACC1S0L6</accession>